<dbReference type="InterPro" id="IPR036721">
    <property type="entry name" value="RCK_C_sf"/>
</dbReference>
<feature type="transmembrane region" description="Helical" evidence="1">
    <location>
        <begin position="96"/>
        <end position="118"/>
    </location>
</feature>
<reference evidence="3 4" key="1">
    <citation type="submission" date="2012-08" db="EMBL/GenBank/DDBJ databases">
        <title>The Genome Sequence of Slackia piriformis YIT 12062.</title>
        <authorList>
            <consortium name="The Broad Institute Genome Sequencing Platform"/>
            <person name="Earl A."/>
            <person name="Ward D."/>
            <person name="Feldgarden M."/>
            <person name="Gevers D."/>
            <person name="Morotomi M."/>
            <person name="Walker B."/>
            <person name="Young S.K."/>
            <person name="Zeng Q."/>
            <person name="Gargeya S."/>
            <person name="Fitzgerald M."/>
            <person name="Haas B."/>
            <person name="Abouelleil A."/>
            <person name="Alvarado L."/>
            <person name="Arachchi H.M."/>
            <person name="Berlin A.M."/>
            <person name="Chapman S.B."/>
            <person name="Goldberg J."/>
            <person name="Griggs A."/>
            <person name="Gujja S."/>
            <person name="Hansen M."/>
            <person name="Howarth C."/>
            <person name="Imamovic A."/>
            <person name="Larimer J."/>
            <person name="McCowen C."/>
            <person name="Montmayeur A."/>
            <person name="Murphy C."/>
            <person name="Neiman D."/>
            <person name="Pearson M."/>
            <person name="Priest M."/>
            <person name="Roberts A."/>
            <person name="Saif S."/>
            <person name="Shea T."/>
            <person name="Sisk P."/>
            <person name="Sykes S."/>
            <person name="Wortman J."/>
            <person name="Nusbaum C."/>
            <person name="Birren B."/>
        </authorList>
    </citation>
    <scope>NUCLEOTIDE SEQUENCE [LARGE SCALE GENOMIC DNA]</scope>
    <source>
        <strain evidence="3 4">YIT 12062</strain>
    </source>
</reference>
<evidence type="ECO:0000256" key="1">
    <source>
        <dbReference type="SAM" id="Phobius"/>
    </source>
</evidence>
<dbReference type="InterPro" id="IPR006037">
    <property type="entry name" value="RCK_C"/>
</dbReference>
<protein>
    <recommendedName>
        <fullName evidence="2">RCK C-terminal domain-containing protein</fullName>
    </recommendedName>
</protein>
<dbReference type="AlphaFoldDB" id="K0ZA94"/>
<keyword evidence="1" id="KW-1133">Transmembrane helix</keyword>
<name>K0ZA94_9ACTN</name>
<dbReference type="PROSITE" id="PS51202">
    <property type="entry name" value="RCK_C"/>
    <property type="match status" value="1"/>
</dbReference>
<keyword evidence="4" id="KW-1185">Reference proteome</keyword>
<keyword evidence="1" id="KW-0472">Membrane</keyword>
<feature type="transmembrane region" description="Helical" evidence="1">
    <location>
        <begin position="62"/>
        <end position="84"/>
    </location>
</feature>
<dbReference type="PATRIC" id="fig|742818.3.peg.699"/>
<dbReference type="eggNOG" id="COG0569">
    <property type="taxonomic scope" value="Bacteria"/>
</dbReference>
<comment type="caution">
    <text evidence="3">The sequence shown here is derived from an EMBL/GenBank/DDBJ whole genome shotgun (WGS) entry which is preliminary data.</text>
</comment>
<sequence length="466" mass="51051">MAVSVLTTFATPFYIKSSDAAYRTIVRVLPQAILDSIDRRAQAEAKESSPSSKLWMGYIKRWAVKVGLIVLAAIASVEVLNAIAGPLLARFAPDFVAGYAIAGISILITSAFVSNLFHSVRSGRRNEFSVLWIKSRRNHLPLLALALFSTLVSIAAIVYIVHASNIGHTVWPYLFAVLASVLLARSKSVHSSFLRIETRFIRNLNENIIAERRESLSDEEHVHWVEKHLYVTRVETSRMLQAKPRPLSPESMLKIVGQSTLPGESQHSAGFLFGMAHGLDLIAIERDGRRIAGDTLARLSKPDLLRRIGDAEDPLCVREGDVLTFVGTEDEVDSYLQHLLKDNVIDEDKALGESLEDYLASSPSSPDITCFSFVIEAKSAFVGRTIANIDFKSAYGSLVVAIEHNLLLRMKPSRNTRLAAGDRIWLIGESGLAGNLINAADAEVIDRGTPEGVVAQTDGPLGQGDR</sequence>
<gene>
    <name evidence="3" type="ORF">HMPREF9451_00645</name>
</gene>
<dbReference type="GO" id="GO:0008324">
    <property type="term" value="F:monoatomic cation transmembrane transporter activity"/>
    <property type="evidence" value="ECO:0007669"/>
    <property type="project" value="InterPro"/>
</dbReference>
<proteinExistence type="predicted"/>
<evidence type="ECO:0000313" key="4">
    <source>
        <dbReference type="Proteomes" id="UP000006069"/>
    </source>
</evidence>
<feature type="transmembrane region" description="Helical" evidence="1">
    <location>
        <begin position="139"/>
        <end position="160"/>
    </location>
</feature>
<dbReference type="eggNOG" id="COG0475">
    <property type="taxonomic scope" value="Bacteria"/>
</dbReference>
<dbReference type="SUPFAM" id="SSF116726">
    <property type="entry name" value="TrkA C-terminal domain-like"/>
    <property type="match status" value="1"/>
</dbReference>
<feature type="transmembrane region" description="Helical" evidence="1">
    <location>
        <begin position="166"/>
        <end position="184"/>
    </location>
</feature>
<dbReference type="GO" id="GO:0006813">
    <property type="term" value="P:potassium ion transport"/>
    <property type="evidence" value="ECO:0007669"/>
    <property type="project" value="InterPro"/>
</dbReference>
<dbReference type="Pfam" id="PF02080">
    <property type="entry name" value="TrkA_C"/>
    <property type="match status" value="1"/>
</dbReference>
<accession>K0ZA94</accession>
<evidence type="ECO:0000259" key="2">
    <source>
        <dbReference type="PROSITE" id="PS51202"/>
    </source>
</evidence>
<dbReference type="InParanoid" id="K0ZA94"/>
<evidence type="ECO:0000313" key="3">
    <source>
        <dbReference type="EMBL" id="EJZ84335.1"/>
    </source>
</evidence>
<feature type="domain" description="RCK C-terminal" evidence="2">
    <location>
        <begin position="357"/>
        <end position="442"/>
    </location>
</feature>
<organism evidence="3 4">
    <name type="scientific">Slackia piriformis YIT 12062</name>
    <dbReference type="NCBI Taxonomy" id="742818"/>
    <lineage>
        <taxon>Bacteria</taxon>
        <taxon>Bacillati</taxon>
        <taxon>Actinomycetota</taxon>
        <taxon>Coriobacteriia</taxon>
        <taxon>Eggerthellales</taxon>
        <taxon>Eggerthellaceae</taxon>
        <taxon>Slackia</taxon>
    </lineage>
</organism>
<dbReference type="Proteomes" id="UP000006069">
    <property type="component" value="Unassembled WGS sequence"/>
</dbReference>
<dbReference type="Gene3D" id="3.30.70.1450">
    <property type="entry name" value="Regulator of K+ conductance, C-terminal domain"/>
    <property type="match status" value="1"/>
</dbReference>
<dbReference type="EMBL" id="ADMD01000002">
    <property type="protein sequence ID" value="EJZ84335.1"/>
    <property type="molecule type" value="Genomic_DNA"/>
</dbReference>
<dbReference type="RefSeq" id="WP_009138873.1">
    <property type="nucleotide sequence ID" value="NZ_JH815198.1"/>
</dbReference>
<dbReference type="HOGENOM" id="CLU_608141_0_0_11"/>
<keyword evidence="1" id="KW-0812">Transmembrane</keyword>